<dbReference type="PANTHER" id="PTHR43157">
    <property type="entry name" value="PHOSPHATIDYLINOSITOL-GLYCAN BIOSYNTHESIS CLASS F PROTEIN-RELATED"/>
    <property type="match status" value="1"/>
</dbReference>
<dbReference type="InterPro" id="IPR002347">
    <property type="entry name" value="SDR_fam"/>
</dbReference>
<sequence length="336" mass="36776">MASSLVDLVWSKVTNHPRLAGLCALLLALKVYYKLTTGRCRSRRRLDGLTAVVTGANSGIGKETARDLARRGARVIMACRNLAKAERAREDIVRTTGNEDVHVRSLDLSRLASVHAFVDGFLETEAGLHILVCNAGMPGNMGKKSQDGIDLCVQINHLGHVLLTVRLLDLMKRSAPARIVFVSSMMHALYAKLDVDDLCLESLFPYDHFVAYSNTKLCNILTANHLARLLRGTGVTVNSLHPGAVLTEIWDRTPKFSRGIIKAILRLFMKDAEEGAQTTIHLAVSEDVEYVSGKYFSDCKEVLPSAAAQDADLARVVFERSCAILGIPLPTSPSRL</sequence>
<dbReference type="KEGG" id="foc:113210858"/>
<evidence type="ECO:0000256" key="1">
    <source>
        <dbReference type="ARBA" id="ARBA00023002"/>
    </source>
</evidence>
<dbReference type="GeneID" id="113210858"/>
<dbReference type="GO" id="GO:0016491">
    <property type="term" value="F:oxidoreductase activity"/>
    <property type="evidence" value="ECO:0007669"/>
    <property type="project" value="UniProtKB-KW"/>
</dbReference>
<organism evidence="2 3">
    <name type="scientific">Frankliniella occidentalis</name>
    <name type="common">Western flower thrips</name>
    <name type="synonym">Euthrips occidentalis</name>
    <dbReference type="NCBI Taxonomy" id="133901"/>
    <lineage>
        <taxon>Eukaryota</taxon>
        <taxon>Metazoa</taxon>
        <taxon>Ecdysozoa</taxon>
        <taxon>Arthropoda</taxon>
        <taxon>Hexapoda</taxon>
        <taxon>Insecta</taxon>
        <taxon>Pterygota</taxon>
        <taxon>Neoptera</taxon>
        <taxon>Paraneoptera</taxon>
        <taxon>Thysanoptera</taxon>
        <taxon>Terebrantia</taxon>
        <taxon>Thripoidea</taxon>
        <taxon>Thripidae</taxon>
        <taxon>Frankliniella</taxon>
    </lineage>
</organism>
<evidence type="ECO:0000313" key="2">
    <source>
        <dbReference type="Proteomes" id="UP000504606"/>
    </source>
</evidence>
<evidence type="ECO:0000313" key="3">
    <source>
        <dbReference type="RefSeq" id="XP_026284815.2"/>
    </source>
</evidence>
<accession>A0A6J1SZP4</accession>
<name>A0A6J1SZP4_FRAOC</name>
<dbReference type="OrthoDB" id="191139at2759"/>
<dbReference type="Gene3D" id="3.40.50.720">
    <property type="entry name" value="NAD(P)-binding Rossmann-like Domain"/>
    <property type="match status" value="1"/>
</dbReference>
<gene>
    <name evidence="3" type="primary">LOC113210858</name>
</gene>
<reference evidence="3" key="1">
    <citation type="submission" date="2025-08" db="UniProtKB">
        <authorList>
            <consortium name="RefSeq"/>
        </authorList>
    </citation>
    <scope>IDENTIFICATION</scope>
    <source>
        <tissue evidence="3">Whole organism</tissue>
    </source>
</reference>
<dbReference type="InterPro" id="IPR036291">
    <property type="entry name" value="NAD(P)-bd_dom_sf"/>
</dbReference>
<protein>
    <submittedName>
        <fullName evidence="3">Retinol dehydrogenase 11-like</fullName>
    </submittedName>
</protein>
<proteinExistence type="predicted"/>
<dbReference type="SUPFAM" id="SSF51735">
    <property type="entry name" value="NAD(P)-binding Rossmann-fold domains"/>
    <property type="match status" value="1"/>
</dbReference>
<keyword evidence="2" id="KW-1185">Reference proteome</keyword>
<dbReference type="PRINTS" id="PR00081">
    <property type="entry name" value="GDHRDH"/>
</dbReference>
<dbReference type="Proteomes" id="UP000504606">
    <property type="component" value="Unplaced"/>
</dbReference>
<dbReference type="PANTHER" id="PTHR43157:SF31">
    <property type="entry name" value="PHOSPHATIDYLINOSITOL-GLYCAN BIOSYNTHESIS CLASS F PROTEIN"/>
    <property type="match status" value="1"/>
</dbReference>
<dbReference type="AlphaFoldDB" id="A0A6J1SZP4"/>
<dbReference type="RefSeq" id="XP_026284815.2">
    <property type="nucleotide sequence ID" value="XM_026429030.2"/>
</dbReference>
<dbReference type="CDD" id="cd05327">
    <property type="entry name" value="retinol-DH_like_SDR_c_like"/>
    <property type="match status" value="1"/>
</dbReference>
<keyword evidence="1" id="KW-0560">Oxidoreductase</keyword>
<dbReference type="Pfam" id="PF00106">
    <property type="entry name" value="adh_short"/>
    <property type="match status" value="1"/>
</dbReference>